<organism evidence="8 9">
    <name type="scientific">Butyribacter intestini</name>
    <dbReference type="NCBI Taxonomy" id="1703332"/>
    <lineage>
        <taxon>Bacteria</taxon>
        <taxon>Bacillati</taxon>
        <taxon>Bacillota</taxon>
        <taxon>Clostridia</taxon>
        <taxon>Lachnospirales</taxon>
        <taxon>Lachnospiraceae</taxon>
        <taxon>Butyribacter</taxon>
    </lineage>
</organism>
<dbReference type="InterPro" id="IPR023828">
    <property type="entry name" value="Peptidase_S8_Ser-AS"/>
</dbReference>
<feature type="transmembrane region" description="Helical" evidence="6">
    <location>
        <begin position="21"/>
        <end position="40"/>
    </location>
</feature>
<evidence type="ECO:0000313" key="8">
    <source>
        <dbReference type="EMBL" id="KQC85322.1"/>
    </source>
</evidence>
<comment type="caution">
    <text evidence="8">The sequence shown here is derived from an EMBL/GenBank/DDBJ whole genome shotgun (WGS) entry which is preliminary data.</text>
</comment>
<keyword evidence="2 5" id="KW-0645">Protease</keyword>
<dbReference type="EMBL" id="LLKB01000005">
    <property type="protein sequence ID" value="KQC85322.1"/>
    <property type="molecule type" value="Genomic_DNA"/>
</dbReference>
<dbReference type="GO" id="GO:0006508">
    <property type="term" value="P:proteolysis"/>
    <property type="evidence" value="ECO:0007669"/>
    <property type="project" value="UniProtKB-KW"/>
</dbReference>
<dbReference type="InterPro" id="IPR000209">
    <property type="entry name" value="Peptidase_S8/S53_dom"/>
</dbReference>
<feature type="active site" description="Charge relay system" evidence="5">
    <location>
        <position position="346"/>
    </location>
</feature>
<reference evidence="8 9" key="1">
    <citation type="submission" date="2015-10" db="EMBL/GenBank/DDBJ databases">
        <title>Butyribacter intestini gen. nov., sp. nov., a butyric acid-producing bacterium of the family Lachnospiraceae isolated from the human faeces.</title>
        <authorList>
            <person name="Zou Y."/>
            <person name="Xue W."/>
            <person name="Luo G."/>
            <person name="Lv M."/>
        </authorList>
    </citation>
    <scope>NUCLEOTIDE SEQUENCE [LARGE SCALE GENOMIC DNA]</scope>
    <source>
        <strain evidence="8 9">TF01-11</strain>
    </source>
</reference>
<dbReference type="PROSITE" id="PS51892">
    <property type="entry name" value="SUBTILASE"/>
    <property type="match status" value="1"/>
</dbReference>
<keyword evidence="3 5" id="KW-0378">Hydrolase</keyword>
<keyword evidence="6" id="KW-0472">Membrane</keyword>
<evidence type="ECO:0000259" key="7">
    <source>
        <dbReference type="Pfam" id="PF00082"/>
    </source>
</evidence>
<dbReference type="PANTHER" id="PTHR43806:SF11">
    <property type="entry name" value="CEREVISIN-RELATED"/>
    <property type="match status" value="1"/>
</dbReference>
<dbReference type="InterPro" id="IPR050131">
    <property type="entry name" value="Peptidase_S8_subtilisin-like"/>
</dbReference>
<evidence type="ECO:0000256" key="2">
    <source>
        <dbReference type="ARBA" id="ARBA00022670"/>
    </source>
</evidence>
<feature type="active site" description="Charge relay system" evidence="5">
    <location>
        <position position="193"/>
    </location>
</feature>
<evidence type="ECO:0000256" key="4">
    <source>
        <dbReference type="ARBA" id="ARBA00022825"/>
    </source>
</evidence>
<accession>A0AAW3JR30</accession>
<keyword evidence="4 5" id="KW-0720">Serine protease</keyword>
<dbReference type="Pfam" id="PF00082">
    <property type="entry name" value="Peptidase_S8"/>
    <property type="match status" value="1"/>
</dbReference>
<evidence type="ECO:0000256" key="5">
    <source>
        <dbReference type="PROSITE-ProRule" id="PRU01240"/>
    </source>
</evidence>
<evidence type="ECO:0000256" key="3">
    <source>
        <dbReference type="ARBA" id="ARBA00022801"/>
    </source>
</evidence>
<keyword evidence="6" id="KW-0812">Transmembrane</keyword>
<gene>
    <name evidence="8" type="ORF">APZ18_11595</name>
</gene>
<dbReference type="AlphaFoldDB" id="A0AAW3JR30"/>
<dbReference type="InterPro" id="IPR036852">
    <property type="entry name" value="Peptidase_S8/S53_dom_sf"/>
</dbReference>
<evidence type="ECO:0000256" key="1">
    <source>
        <dbReference type="ARBA" id="ARBA00011073"/>
    </source>
</evidence>
<proteinExistence type="inferred from homology"/>
<name>A0AAW3JR30_9FIRM</name>
<dbReference type="PRINTS" id="PR00723">
    <property type="entry name" value="SUBTILISIN"/>
</dbReference>
<protein>
    <recommendedName>
        <fullName evidence="7">Peptidase S8/S53 domain-containing protein</fullName>
    </recommendedName>
</protein>
<keyword evidence="9" id="KW-1185">Reference proteome</keyword>
<dbReference type="InterPro" id="IPR015500">
    <property type="entry name" value="Peptidase_S8_subtilisin-rel"/>
</dbReference>
<dbReference type="Gene3D" id="3.40.50.200">
    <property type="entry name" value="Peptidase S8/S53 domain"/>
    <property type="match status" value="1"/>
</dbReference>
<dbReference type="PANTHER" id="PTHR43806">
    <property type="entry name" value="PEPTIDASE S8"/>
    <property type="match status" value="1"/>
</dbReference>
<evidence type="ECO:0000313" key="9">
    <source>
        <dbReference type="Proteomes" id="UP000050833"/>
    </source>
</evidence>
<dbReference type="SUPFAM" id="SSF52743">
    <property type="entry name" value="Subtilisin-like"/>
    <property type="match status" value="1"/>
</dbReference>
<dbReference type="PROSITE" id="PS00138">
    <property type="entry name" value="SUBTILASE_SER"/>
    <property type="match status" value="1"/>
</dbReference>
<feature type="domain" description="Peptidase S8/S53" evidence="7">
    <location>
        <begin position="151"/>
        <end position="384"/>
    </location>
</feature>
<comment type="similarity">
    <text evidence="1 5">Belongs to the peptidase S8 family.</text>
</comment>
<keyword evidence="6" id="KW-1133">Transmembrane helix</keyword>
<evidence type="ECO:0000256" key="6">
    <source>
        <dbReference type="SAM" id="Phobius"/>
    </source>
</evidence>
<dbReference type="Proteomes" id="UP000050833">
    <property type="component" value="Unassembled WGS sequence"/>
</dbReference>
<feature type="active site" description="Charge relay system" evidence="5">
    <location>
        <position position="159"/>
    </location>
</feature>
<dbReference type="GO" id="GO:0004252">
    <property type="term" value="F:serine-type endopeptidase activity"/>
    <property type="evidence" value="ECO:0007669"/>
    <property type="project" value="UniProtKB-UniRule"/>
</dbReference>
<sequence length="752" mass="83004">MISLVSIRDCKRKKEKVRMKKKALLTIGIIFSMVITSFNMNFENVDADETEASEQYIVSTKNGELFKDIQTKYGDCISDEAEKAESLEEHNTTVLELSEKEAQQLEKKQGITIEPDCEMEGLGETEDNITDVSEWNMQMINADENSEKSKDKIKVAIIDSGVDYTNGIKVAERYNLVPGEEDINIIYEDRTGHGTAVAAIIAANSKDKDGISGIAPDNVELYSVKALDCENKAPLSRIVDGIYWAVDKGVNIINLSLGTKTNADILEQAIKYADSKGVLIIAAAGNDKQIQYPAAYDEVIAVGSVSKDGNISKNSADDERVELAAPGEAVKSACFLDGTLQVSGTSVAAPHVTGVAAVLWAKDKSKSKEFIRDLLKETSKKLEDGSGLIDLQYAQNKYDEFSKNYQEGIDNSDIIEKNPEKVENFSETDNAEALWGDAVHTSVSSSSGLTGVELKLLYGALIYSDHDEDKSNTTDTLGDDAGISRMTYNWTFHGYGYGQHHTFDSSRKLLHKHSTKIRSNYIANTMQIYKLAMNYKNGIYTRPDKVAGIYDSDYEVIMDRLNADSKNGIVKTMRPSGGPVKINVKENGEKEKEETGVLINKKTVSWDKIFNFCVKQSNTNTTVSNNNKNRSIVILGLALHNAMDTFSHSSCSSDGALIKHDKNTSTGKKLADDASYYPNRVDGAVKVAKSILKKYQNERELSASDFNFSSVYKPYQGAFTLIGYAEYMNRVSPSYFKSNMASIDQLSTGIKE</sequence>